<comment type="catalytic activity">
    <reaction evidence="25">
        <text>1-octadecanoyl-2-(5Z,8Z,11Z,14Z-eicosatetraenoyl)-sn-glycero-3-phosphocholine + glycerol = 1-(5Z,8Z,11Z,14Z-eicosatetraenoyl)-glycerol + 1-octadecanoyl-sn-glycero-3-phosphocholine</text>
        <dbReference type="Rhea" id="RHEA:41099"/>
        <dbReference type="ChEBI" id="CHEBI:17754"/>
        <dbReference type="ChEBI" id="CHEBI:73858"/>
        <dbReference type="ChEBI" id="CHEBI:74965"/>
        <dbReference type="ChEBI" id="CHEBI:75612"/>
    </reaction>
    <physiologicalReaction direction="left-to-right" evidence="25">
        <dbReference type="Rhea" id="RHEA:41100"/>
    </physiologicalReaction>
</comment>
<evidence type="ECO:0000256" key="33">
    <source>
        <dbReference type="ARBA" id="ARBA00048049"/>
    </source>
</evidence>
<comment type="pathway">
    <text evidence="4">Lipid metabolism; prostaglandin biosynthesis.</text>
</comment>
<keyword evidence="20" id="KW-0276">Fatty acid metabolism</keyword>
<evidence type="ECO:0000256" key="3">
    <source>
        <dbReference type="ARBA" id="ARBA00004514"/>
    </source>
</evidence>
<dbReference type="GO" id="GO:0019370">
    <property type="term" value="P:leukotriene biosynthetic process"/>
    <property type="evidence" value="ECO:0007669"/>
    <property type="project" value="UniProtKB-KW"/>
</dbReference>
<evidence type="ECO:0000256" key="27">
    <source>
        <dbReference type="ARBA" id="ARBA00036898"/>
    </source>
</evidence>
<dbReference type="FunFam" id="3.40.1090.10:FF:000002">
    <property type="entry name" value="Phospholipase A2"/>
    <property type="match status" value="1"/>
</dbReference>
<evidence type="ECO:0000256" key="45">
    <source>
        <dbReference type="ARBA" id="ARBA00049508"/>
    </source>
</evidence>
<sequence length="1686" mass="191026">MVPWILAVSEADPYVVLQLSTAPGMKFKTKTVTDSSNPVWNETFSFLIQSQVKNVLELSVYDEDSVTEDDVCFQFLYDISEVLPGKLLRKTFSLRPQRQEELDVEFLMEKTSDRPENLITNNVLVARELSCLDVRLESTGSTAVVASETCSEPDQDKLELELELVLKGSYEDTQTSALSAASAFRFHYMEAQEAELSGHLRSSKSNDWNSDSSAGHLTVPLKSLVVGKEMTLDVPATNAPGVRLQLKAEGCQKELAVRLGFDLCAEEQAFLSRRKQVVAKALKQALQLDGDLQEDEVPVVGIMATGGGARAMTSLYGHLLALKKLGLLDCVTYFSGISGATWTMAQLYADPEWSQRDLERPIQYAREHLIKSKLETFSPERLANYRRELELRAEQGQPTTFVDLWALVLESMLHGQVMDQKLSGQRAALEQGQNPLPLYLSLNVKENNLKTFDFKEWVEFSPYEVGFLKYGAFVPSELFGSEFFMGRLMKRIPESRICFLEGIWSNIFSLNLLEAWYDLTSSDDTWKQHIKDKIRNLEKPPASSKTSSWLEALWLQPGTALAQAFKGFLTDRPLYQHSSNFLQGLQLHQDYCNQKDFSTWADSQLDCIPGQLTPQEPHLCLVDAGHFLNTSCPSMLRPCRRLDLILSFDYSLRPFEVLQQTKLYCQGLGLPFPDLEPSLQEQCQPKECHLFSDPTCPDAPVLLHFPLVNVSFKDHSAPGVQRSPAELPDGQVDLNPATSPYSLFSTTYKEEDFDRLVQLSDYNRESDGIDFAFLQNSLEISRECLDTSMLRSSLSSTQPVWSPREMDVAGLMLQALEGHAGLGADVFVPQSLQGDGEESRSGRNVREFEHMQDLEAPNHLLLLLMAPWGSQMVCELSVGFWRMRRRQCSCALGLLWSRYPCQAEHCRDLALLLSVCLSLPHRECWSWFLGLLWTSLSLSLLHPVSGLWCCRSMLGLKHGVHSPGCSKSYLTVVAVNPVSATQVSQTDCYVSLWLPTASHEKLRTRTISNCPNPEWNESFNFQIQRQVKNVLELSVCDEDTVTPDDHLLTVLYDLAKLCCRRKTHVKFPLNPEGMEELEVEFLLEESPSPPETLITNGVLVARQVSSLEVHAESRRQRKRGKKRDFLVTVTESFEHTQRISQHLEPGCPKPACFHYPKYFQSQMHVDLPRSQWSCGLCCCGVHKKISPVCQPLHCLSDSQTVTLPAARSAKVLCAHSPKTLDVRLGYSLCPEELEFLQKRKVVVAEALKQVLQLEEDLQMDEVPLIAIMSTGGGTRSMTAMYGHLLGLQKLNLLNCASYITGLSGATWTMATLYRDPDWSSKNLESAIFEARRHVVKDKMPALSPDQLSRYREELRQRSKEGYKVNFTDFWGLLVEACLGDERNECKLSDQRAALSQGQNPLPIYLTINVKDDVSNQDFREWCEFSPYEVGMQKYGAFVPTELFGSEFFMGRLMRRIPESRMCYMLEDEPLLPEIPKCDANVLDTSVVVPGSWLSNTFRQILTYRSFVSEFHNFLLGLQLHTDYLQNGQFSMWKGTPTWLLLKARLCLEAGEPIKQTCEYCTEQNIPFPKYDLQEEGNHNLKECYLLKNSQEPDAPIVLFFPLINDTFQKYKAPGVERSPEEMEKGQVNIYGPKTPYATKELTYTEAAFDKMVNLCEYNILNNKDQLLQALRMAVEKKKLLKSQCSS</sequence>
<comment type="domain">
    <text evidence="47">The N-terminal C2 domain associates with lipid membranes upon calcium binding.</text>
</comment>
<evidence type="ECO:0000256" key="4">
    <source>
        <dbReference type="ARBA" id="ARBA00004702"/>
    </source>
</evidence>
<keyword evidence="51" id="KW-1185">Reference proteome</keyword>
<evidence type="ECO:0000256" key="34">
    <source>
        <dbReference type="ARBA" id="ARBA00048087"/>
    </source>
</evidence>
<evidence type="ECO:0000256" key="24">
    <source>
        <dbReference type="ARBA" id="ARBA00025707"/>
    </source>
</evidence>
<comment type="catalytic activity">
    <reaction evidence="36">
        <text>1-hexadecanoyl-2-(5Z,8Z,11Z,14Z-eicosatetraenoyl)-sn-glycero-3-phosphocholine + H2O = 1-hexadecanoyl-sn-glycero-3-phosphocholine + (5Z,8Z,11Z,14Z)-eicosatetraenoate + H(+)</text>
        <dbReference type="Rhea" id="RHEA:40427"/>
        <dbReference type="ChEBI" id="CHEBI:15377"/>
        <dbReference type="ChEBI" id="CHEBI:15378"/>
        <dbReference type="ChEBI" id="CHEBI:32395"/>
        <dbReference type="ChEBI" id="CHEBI:72998"/>
        <dbReference type="ChEBI" id="CHEBI:73003"/>
    </reaction>
    <physiologicalReaction direction="left-to-right" evidence="36">
        <dbReference type="Rhea" id="RHEA:40428"/>
    </physiologicalReaction>
</comment>
<keyword evidence="15 46" id="KW-0378">Hydrolase</keyword>
<dbReference type="Pfam" id="PF01735">
    <property type="entry name" value="PLA2_B"/>
    <property type="match status" value="2"/>
</dbReference>
<evidence type="ECO:0000256" key="44">
    <source>
        <dbReference type="ARBA" id="ARBA00049471"/>
    </source>
</evidence>
<dbReference type="Pfam" id="PF00168">
    <property type="entry name" value="C2"/>
    <property type="match status" value="2"/>
</dbReference>
<dbReference type="EC" id="3.1.1.4" evidence="6 47"/>
<comment type="catalytic activity">
    <reaction evidence="44">
        <text>1-(5Z,8Z,11Z,14Z-eicosatetraenoyl)-2-O-hexadecyl-sn-glycero-3-phosphocholine + H2O = 2-O-hexadecyl-sn-glycero-3-phosphocholine + (5Z,8Z,11Z,14Z)-eicosatetraenoate + H(+)</text>
        <dbReference type="Rhea" id="RHEA:41271"/>
        <dbReference type="ChEBI" id="CHEBI:15377"/>
        <dbReference type="ChEBI" id="CHEBI:15378"/>
        <dbReference type="ChEBI" id="CHEBI:32395"/>
        <dbReference type="ChEBI" id="CHEBI:77695"/>
        <dbReference type="ChEBI" id="CHEBI:77696"/>
    </reaction>
    <physiologicalReaction direction="left-to-right" evidence="44">
        <dbReference type="Rhea" id="RHEA:41272"/>
    </physiologicalReaction>
</comment>
<evidence type="ECO:0000256" key="22">
    <source>
        <dbReference type="ARBA" id="ARBA00023408"/>
    </source>
</evidence>
<evidence type="ECO:0000256" key="8">
    <source>
        <dbReference type="ARBA" id="ARBA00022501"/>
    </source>
</evidence>
<evidence type="ECO:0000256" key="28">
    <source>
        <dbReference type="ARBA" id="ARBA00037916"/>
    </source>
</evidence>
<keyword evidence="17 46" id="KW-0442">Lipid degradation</keyword>
<evidence type="ECO:0000313" key="50">
    <source>
        <dbReference type="EMBL" id="ELK05510.1"/>
    </source>
</evidence>
<comment type="pathway">
    <text evidence="24">Phospholipid metabolism.</text>
</comment>
<dbReference type="SUPFAM" id="SSF52151">
    <property type="entry name" value="FabD/lysophospholipase-like"/>
    <property type="match status" value="2"/>
</dbReference>
<evidence type="ECO:0000256" key="23">
    <source>
        <dbReference type="ARBA" id="ARBA00023422"/>
    </source>
</evidence>
<comment type="subcellular location">
    <subcellularLocation>
        <location evidence="3">Cytoplasm</location>
        <location evidence="3">Cytosol</location>
    </subcellularLocation>
    <subcellularLocation>
        <location evidence="2">Membrane</location>
        <topology evidence="2">Peripheral membrane protein</topology>
    </subcellularLocation>
</comment>
<keyword evidence="20" id="KW-0275">Fatty acid biosynthesis</keyword>
<keyword evidence="18 46" id="KW-0443">Lipid metabolism</keyword>
<evidence type="ECO:0000256" key="32">
    <source>
        <dbReference type="ARBA" id="ARBA00047406"/>
    </source>
</evidence>
<evidence type="ECO:0000256" key="25">
    <source>
        <dbReference type="ARBA" id="ARBA00035999"/>
    </source>
</evidence>
<dbReference type="GO" id="GO:0005829">
    <property type="term" value="C:cytosol"/>
    <property type="evidence" value="ECO:0007669"/>
    <property type="project" value="UniProtKB-SubCell"/>
</dbReference>
<name>L5K1R4_PTEAL</name>
<dbReference type="GO" id="GO:0006071">
    <property type="term" value="P:glycerol metabolic process"/>
    <property type="evidence" value="ECO:0007669"/>
    <property type="project" value="UniProtKB-KW"/>
</dbReference>
<comment type="catalytic activity">
    <reaction evidence="32">
        <text>1-(5Z,8Z,11Z,14Z-eicosatetraenoyl)-2-hexadecanoyl-sn-glycero-3-phosphocholine + H2O = 1-(5Z,8Z,11Z,14Z-eicosatetraenoyl)-sn-glycero-3-phosphocholine + hexadecanoate + H(+)</text>
        <dbReference type="Rhea" id="RHEA:41071"/>
        <dbReference type="ChEBI" id="CHEBI:7896"/>
        <dbReference type="ChEBI" id="CHEBI:15377"/>
        <dbReference type="ChEBI" id="CHEBI:15378"/>
        <dbReference type="ChEBI" id="CHEBI:74344"/>
        <dbReference type="ChEBI" id="CHEBI:77694"/>
    </reaction>
    <physiologicalReaction direction="left-to-right" evidence="32">
        <dbReference type="Rhea" id="RHEA:41072"/>
    </physiologicalReaction>
</comment>
<evidence type="ECO:0000256" key="14">
    <source>
        <dbReference type="ARBA" id="ARBA00022798"/>
    </source>
</evidence>
<dbReference type="eggNOG" id="KOG1325">
    <property type="taxonomic scope" value="Eukaryota"/>
</dbReference>
<dbReference type="GO" id="GO:0047498">
    <property type="term" value="F:calcium-dependent phospholipase A2 activity"/>
    <property type="evidence" value="ECO:0007669"/>
    <property type="project" value="TreeGrafter"/>
</dbReference>
<evidence type="ECO:0000256" key="16">
    <source>
        <dbReference type="ARBA" id="ARBA00022837"/>
    </source>
</evidence>
<evidence type="ECO:0000313" key="51">
    <source>
        <dbReference type="Proteomes" id="UP000010552"/>
    </source>
</evidence>
<keyword evidence="19" id="KW-0472">Membrane</keyword>
<dbReference type="SMART" id="SM00022">
    <property type="entry name" value="PLAc"/>
    <property type="match status" value="1"/>
</dbReference>
<dbReference type="InterPro" id="IPR016035">
    <property type="entry name" value="Acyl_Trfase/lysoPLipase"/>
</dbReference>
<evidence type="ECO:0000256" key="11">
    <source>
        <dbReference type="ARBA" id="ARBA00022668"/>
    </source>
</evidence>
<dbReference type="GO" id="GO:0004622">
    <property type="term" value="F:phosphatidylcholine lysophospholipase activity"/>
    <property type="evidence" value="ECO:0007669"/>
    <property type="project" value="UniProtKB-EC"/>
</dbReference>
<keyword evidence="16 47" id="KW-0106">Calcium</keyword>
<dbReference type="InParanoid" id="L5K1R4"/>
<comment type="catalytic activity">
    <reaction evidence="26">
        <text>1-octadecanoyl-2-(9Z,12Z,15Z-octadecatrienoyl)-sn-glycero-3-phosphocholine + H2O = (9Z,12Z,15Z)-octadecatrienoate + 1-octadecanoyl-sn-glycero-3-phosphocholine + H(+)</text>
        <dbReference type="Rhea" id="RHEA:41307"/>
        <dbReference type="ChEBI" id="CHEBI:15377"/>
        <dbReference type="ChEBI" id="CHEBI:15378"/>
        <dbReference type="ChEBI" id="CHEBI:32387"/>
        <dbReference type="ChEBI" id="CHEBI:73858"/>
        <dbReference type="ChEBI" id="CHEBI:78022"/>
    </reaction>
    <physiologicalReaction direction="left-to-right" evidence="26">
        <dbReference type="Rhea" id="RHEA:41308"/>
    </physiologicalReaction>
</comment>
<gene>
    <name evidence="50" type="ORF">PAL_GLEAN10023578</name>
</gene>
<comment type="catalytic activity">
    <reaction evidence="35">
        <text>2-(prostaglandin E2)-sn-glycero-3-phosphoethanolamine + H2O = sn-glycero-3-phosphoethanolamine + prostaglandin E2 + H(+)</text>
        <dbReference type="Rhea" id="RHEA:53704"/>
        <dbReference type="ChEBI" id="CHEBI:15377"/>
        <dbReference type="ChEBI" id="CHEBI:15378"/>
        <dbReference type="ChEBI" id="CHEBI:137581"/>
        <dbReference type="ChEBI" id="CHEBI:143890"/>
        <dbReference type="ChEBI" id="CHEBI:606564"/>
    </reaction>
    <physiologicalReaction direction="left-to-right" evidence="35">
        <dbReference type="Rhea" id="RHEA:53705"/>
    </physiologicalReaction>
</comment>
<dbReference type="Proteomes" id="UP000010552">
    <property type="component" value="Unassembled WGS sequence"/>
</dbReference>
<evidence type="ECO:0000256" key="29">
    <source>
        <dbReference type="ARBA" id="ARBA00037925"/>
    </source>
</evidence>
<keyword evidence="11" id="KW-0595">Phospholipid degradation</keyword>
<evidence type="ECO:0000256" key="41">
    <source>
        <dbReference type="ARBA" id="ARBA00048903"/>
    </source>
</evidence>
<dbReference type="STRING" id="9402.L5K1R4"/>
<evidence type="ECO:0000256" key="35">
    <source>
        <dbReference type="ARBA" id="ARBA00048330"/>
    </source>
</evidence>
<evidence type="ECO:0000259" key="49">
    <source>
        <dbReference type="PROSITE" id="PS51210"/>
    </source>
</evidence>
<dbReference type="GO" id="GO:0046475">
    <property type="term" value="P:glycerophospholipid catabolic process"/>
    <property type="evidence" value="ECO:0007669"/>
    <property type="project" value="TreeGrafter"/>
</dbReference>
<comment type="catalytic activity">
    <reaction evidence="42">
        <text>1,2-di-(9Z-octadecenoyl)-sn-glycero-3-phospho-(1'-sn-glycerol) + H2O = 1-(9Z-octadecenoyl)-sn-glycero-3-phospho-(1'-sn-glycerol) + (9Z)-octadecenoate + H(+)</text>
        <dbReference type="Rhea" id="RHEA:41123"/>
        <dbReference type="ChEBI" id="CHEBI:15377"/>
        <dbReference type="ChEBI" id="CHEBI:15378"/>
        <dbReference type="ChEBI" id="CHEBI:30823"/>
        <dbReference type="ChEBI" id="CHEBI:72828"/>
        <dbReference type="ChEBI" id="CHEBI:75163"/>
    </reaction>
    <physiologicalReaction direction="left-to-right" evidence="42">
        <dbReference type="Rhea" id="RHEA:41124"/>
    </physiologicalReaction>
</comment>
<comment type="catalytic activity">
    <reaction evidence="45">
        <text>2-(prostaglandin E2)-sn-glycero-3-phosphocholine + H2O = prostaglandin E2 + sn-glycerol 3-phosphocholine + H(+)</text>
        <dbReference type="Rhea" id="RHEA:53692"/>
        <dbReference type="ChEBI" id="CHEBI:15377"/>
        <dbReference type="ChEBI" id="CHEBI:15378"/>
        <dbReference type="ChEBI" id="CHEBI:16870"/>
        <dbReference type="ChEBI" id="CHEBI:137585"/>
        <dbReference type="ChEBI" id="CHEBI:606564"/>
    </reaction>
    <physiologicalReaction direction="left-to-right" evidence="45">
        <dbReference type="Rhea" id="RHEA:53693"/>
    </physiologicalReaction>
</comment>
<dbReference type="PROSITE" id="PS50004">
    <property type="entry name" value="C2"/>
    <property type="match status" value="2"/>
</dbReference>
<comment type="catalytic activity">
    <reaction evidence="40">
        <text>1,2-di-(5Z,8Z,11Z,14Z-eicosatetraenoyl)-sn-glycero-3-phosphocholine + H2O = 1-(5Z,8Z,11Z,14Z-eicosatetraenoyl)-sn-glycero-3-phosphocholine + (5Z,8Z,11Z,14Z)-eicosatetraenoate + H(+)</text>
        <dbReference type="Rhea" id="RHEA:41075"/>
        <dbReference type="ChEBI" id="CHEBI:15377"/>
        <dbReference type="ChEBI" id="CHEBI:15378"/>
        <dbReference type="ChEBI" id="CHEBI:32395"/>
        <dbReference type="ChEBI" id="CHEBI:60657"/>
        <dbReference type="ChEBI" id="CHEBI:74344"/>
    </reaction>
    <physiologicalReaction direction="left-to-right" evidence="40">
        <dbReference type="Rhea" id="RHEA:41076"/>
    </physiologicalReaction>
</comment>
<dbReference type="GO" id="GO:0016020">
    <property type="term" value="C:membrane"/>
    <property type="evidence" value="ECO:0007669"/>
    <property type="project" value="UniProtKB-SubCell"/>
</dbReference>
<comment type="subunit">
    <text evidence="30">Interacts with KAT5.</text>
</comment>
<dbReference type="PANTHER" id="PTHR10728:SF31">
    <property type="entry name" value="CYTOSOLIC PHOSPHOLIPASE A2 DELTA"/>
    <property type="match status" value="1"/>
</dbReference>
<dbReference type="PROSITE" id="PS51210">
    <property type="entry name" value="PLA2C"/>
    <property type="match status" value="2"/>
</dbReference>
<comment type="catalytic activity">
    <reaction evidence="34">
        <text>2-[(11R)-hydroxy-(5Z,8Z,12E,14Z)-eicosatetraenoyl]-sn-glycero-3-phosphocholine + H2O = (11R)-hydroxy-(5Z,8Z,12E,14Z)-eicosatetraenoate + sn-glycerol 3-phosphocholine + H(+)</text>
        <dbReference type="Rhea" id="RHEA:53688"/>
        <dbReference type="ChEBI" id="CHEBI:15377"/>
        <dbReference type="ChEBI" id="CHEBI:15378"/>
        <dbReference type="ChEBI" id="CHEBI:16870"/>
        <dbReference type="ChEBI" id="CHEBI:78836"/>
        <dbReference type="ChEBI" id="CHEBI:137582"/>
    </reaction>
    <physiologicalReaction direction="left-to-right" evidence="34">
        <dbReference type="Rhea" id="RHEA:53689"/>
    </physiologicalReaction>
</comment>
<comment type="pathway">
    <text evidence="5">Lipid metabolism; leukotriene B4 biosynthesis.</text>
</comment>
<comment type="catalytic activity">
    <reaction evidence="27">
        <text>1-octadecanoyl-2-(9Z,12Z,15Z-octadecatrienoyl)-sn-glycero-3-phosphocholine + glycerol = 1-(9Z,12Z,15Z-octadecatrienoyl)-glycerol + 1-octadecanoyl-sn-glycero-3-phosphocholine</text>
        <dbReference type="Rhea" id="RHEA:41087"/>
        <dbReference type="ChEBI" id="CHEBI:17754"/>
        <dbReference type="ChEBI" id="CHEBI:73858"/>
        <dbReference type="ChEBI" id="CHEBI:75610"/>
        <dbReference type="ChEBI" id="CHEBI:78022"/>
    </reaction>
    <physiologicalReaction direction="left-to-right" evidence="27">
        <dbReference type="Rhea" id="RHEA:41088"/>
    </physiologicalReaction>
</comment>
<keyword evidence="9" id="KW-0444">Lipid biosynthesis</keyword>
<comment type="catalytic activity">
    <reaction evidence="38">
        <text>a 1-acyl-sn-glycero-3-phosphocholine + H2O = sn-glycerol 3-phosphocholine + a fatty acid + H(+)</text>
        <dbReference type="Rhea" id="RHEA:15177"/>
        <dbReference type="ChEBI" id="CHEBI:15377"/>
        <dbReference type="ChEBI" id="CHEBI:15378"/>
        <dbReference type="ChEBI" id="CHEBI:16870"/>
        <dbReference type="ChEBI" id="CHEBI:28868"/>
        <dbReference type="ChEBI" id="CHEBI:58168"/>
        <dbReference type="EC" id="3.1.1.5"/>
    </reaction>
    <physiologicalReaction direction="left-to-right" evidence="38">
        <dbReference type="Rhea" id="RHEA:15178"/>
    </physiologicalReaction>
</comment>
<evidence type="ECO:0000256" key="1">
    <source>
        <dbReference type="ARBA" id="ARBA00001913"/>
    </source>
</evidence>
<evidence type="ECO:0000256" key="26">
    <source>
        <dbReference type="ARBA" id="ARBA00036797"/>
    </source>
</evidence>
<keyword evidence="10" id="KW-0643">Prostaglandin biosynthesis</keyword>
<evidence type="ECO:0000256" key="42">
    <source>
        <dbReference type="ARBA" id="ARBA00049162"/>
    </source>
</evidence>
<dbReference type="InterPro" id="IPR040723">
    <property type="entry name" value="cPLA2_C2"/>
</dbReference>
<feature type="domain" description="PLA2c" evidence="49">
    <location>
        <begin position="250"/>
        <end position="826"/>
    </location>
</feature>
<dbReference type="CDD" id="cd04036">
    <property type="entry name" value="C2_cPLA2"/>
    <property type="match status" value="1"/>
</dbReference>
<evidence type="ECO:0000256" key="20">
    <source>
        <dbReference type="ARBA" id="ARBA00023160"/>
    </source>
</evidence>
<comment type="catalytic activity">
    <reaction evidence="23">
        <text>a 1,2-diacyl-sn-glycero-3-phosphocholine + H2O = a 1-acyl-sn-glycero-3-phosphocholine + a fatty acid + H(+)</text>
        <dbReference type="Rhea" id="RHEA:15801"/>
        <dbReference type="ChEBI" id="CHEBI:15377"/>
        <dbReference type="ChEBI" id="CHEBI:15378"/>
        <dbReference type="ChEBI" id="CHEBI:28868"/>
        <dbReference type="ChEBI" id="CHEBI:57643"/>
        <dbReference type="ChEBI" id="CHEBI:58168"/>
        <dbReference type="EC" id="3.1.1.4"/>
    </reaction>
    <physiologicalReaction direction="left-to-right" evidence="23">
        <dbReference type="Rhea" id="RHEA:15802"/>
    </physiologicalReaction>
</comment>
<keyword evidence="21" id="KW-1208">Phospholipid metabolism</keyword>
<keyword evidence="12 47" id="KW-0479">Metal-binding</keyword>
<comment type="catalytic activity">
    <reaction evidence="41">
        <text>1-O-hexadecyl-2-(5Z,8Z,11Z,14Z)-eicosatetraenoyl-sn-glycero-3-phosphocholine + H2O = 1-O-hexadecyl-sn-glycero-3-phosphocholine + (5Z,8Z,11Z,14Z)-eicosatetraenoate + H(+)</text>
        <dbReference type="Rhea" id="RHEA:41067"/>
        <dbReference type="ChEBI" id="CHEBI:15377"/>
        <dbReference type="ChEBI" id="CHEBI:15378"/>
        <dbReference type="ChEBI" id="CHEBI:32395"/>
        <dbReference type="ChEBI" id="CHEBI:55430"/>
        <dbReference type="ChEBI" id="CHEBI:64496"/>
    </reaction>
    <physiologicalReaction direction="left-to-right" evidence="41">
        <dbReference type="Rhea" id="RHEA:41068"/>
    </physiologicalReaction>
</comment>
<comment type="catalytic activity">
    <reaction evidence="33">
        <text>a 1-O-alkyl-2-acyl-sn-glycero-3-phosphocholine + H2O = a 1-O-alkyl-sn-glycero-3-phosphocholine + a fatty acid + H(+)</text>
        <dbReference type="Rhea" id="RHEA:36231"/>
        <dbReference type="ChEBI" id="CHEBI:15377"/>
        <dbReference type="ChEBI" id="CHEBI:15378"/>
        <dbReference type="ChEBI" id="CHEBI:28868"/>
        <dbReference type="ChEBI" id="CHEBI:30909"/>
        <dbReference type="ChEBI" id="CHEBI:36702"/>
        <dbReference type="EC" id="3.1.1.4"/>
    </reaction>
    <physiologicalReaction direction="left-to-right" evidence="33">
        <dbReference type="Rhea" id="RHEA:36232"/>
    </physiologicalReaction>
</comment>
<evidence type="ECO:0000256" key="36">
    <source>
        <dbReference type="ARBA" id="ARBA00048373"/>
    </source>
</evidence>
<dbReference type="eggNOG" id="KOG1028">
    <property type="taxonomic scope" value="Eukaryota"/>
</dbReference>
<comment type="catalytic activity">
    <reaction evidence="39">
        <text>2-[(15S)-hydroxy-(5Z,8Z,11Z,13E)-eicosatetraenoyl]-sn-glycero-3-phosphocholine + H2O = (15S)-hydroxy-(5Z,8Z,11Z,13E)-eicosatetraenoate + sn-glycerol 3-phosphocholine + H(+)</text>
        <dbReference type="Rhea" id="RHEA:53700"/>
        <dbReference type="ChEBI" id="CHEBI:15377"/>
        <dbReference type="ChEBI" id="CHEBI:15378"/>
        <dbReference type="ChEBI" id="CHEBI:16870"/>
        <dbReference type="ChEBI" id="CHEBI:57409"/>
        <dbReference type="ChEBI" id="CHEBI:137584"/>
    </reaction>
    <physiologicalReaction direction="left-to-right" evidence="39">
        <dbReference type="Rhea" id="RHEA:53701"/>
    </physiologicalReaction>
</comment>
<evidence type="ECO:0000256" key="12">
    <source>
        <dbReference type="ARBA" id="ARBA00022723"/>
    </source>
</evidence>
<dbReference type="PANTHER" id="PTHR10728">
    <property type="entry name" value="CYTOSOLIC PHOSPHOLIPASE A2"/>
    <property type="match status" value="1"/>
</dbReference>
<evidence type="ECO:0000256" key="30">
    <source>
        <dbReference type="ARBA" id="ARBA00038814"/>
    </source>
</evidence>
<evidence type="ECO:0000256" key="47">
    <source>
        <dbReference type="RuleBase" id="RU362102"/>
    </source>
</evidence>
<evidence type="ECO:0000256" key="17">
    <source>
        <dbReference type="ARBA" id="ARBA00022963"/>
    </source>
</evidence>
<accession>L5K1R4</accession>
<comment type="catalytic activity">
    <reaction evidence="43">
        <text>1-octadecanoyl-2-(5Z,8Z,11Z,14Z-eicosatetraenoyl)-sn-glycero-3-phosphocholine + H2O = 1-octadecanoyl-sn-glycero-3-phosphocholine + (5Z,8Z,11Z,14Z)-eicosatetraenoate + H(+)</text>
        <dbReference type="Rhea" id="RHEA:40519"/>
        <dbReference type="ChEBI" id="CHEBI:15377"/>
        <dbReference type="ChEBI" id="CHEBI:15378"/>
        <dbReference type="ChEBI" id="CHEBI:32395"/>
        <dbReference type="ChEBI" id="CHEBI:73858"/>
        <dbReference type="ChEBI" id="CHEBI:74965"/>
    </reaction>
    <physiologicalReaction direction="left-to-right" evidence="43">
        <dbReference type="Rhea" id="RHEA:40520"/>
    </physiologicalReaction>
</comment>
<comment type="catalytic activity">
    <reaction evidence="31">
        <text>2-[(15R)-hydroxy-(5Z,8Z,11Z,13E)-eicosatetraenoyl]-sn-glycero-3-phosphocholine + H2O = (15R)-hydroxy-(5Z,8Z,11Z,13E)-eicosatetraenoate + sn-glycerol 3-phosphocholine + H(+)</text>
        <dbReference type="Rhea" id="RHEA:53696"/>
        <dbReference type="ChEBI" id="CHEBI:15377"/>
        <dbReference type="ChEBI" id="CHEBI:15378"/>
        <dbReference type="ChEBI" id="CHEBI:16870"/>
        <dbReference type="ChEBI" id="CHEBI:78837"/>
        <dbReference type="ChEBI" id="CHEBI:137583"/>
    </reaction>
    <physiologicalReaction direction="left-to-right" evidence="31">
        <dbReference type="Rhea" id="RHEA:53697"/>
    </physiologicalReaction>
</comment>
<comment type="pathway">
    <text evidence="28">Lipid metabolism; arachidonate metabolism.</text>
</comment>
<dbReference type="GO" id="GO:0001516">
    <property type="term" value="P:prostaglandin biosynthetic process"/>
    <property type="evidence" value="ECO:0007669"/>
    <property type="project" value="UniProtKB-KW"/>
</dbReference>
<comment type="catalytic activity">
    <reaction evidence="22">
        <text>1-hexadecanoyl-2-(9Z,12Z-octadecadienoyl)-sn-glycero-3-phosphocholine + H2O = (9Z,12Z)-octadecadienoate + 1-hexadecanoyl-sn-glycero-3-phosphocholine + H(+)</text>
        <dbReference type="Rhea" id="RHEA:40811"/>
        <dbReference type="ChEBI" id="CHEBI:15377"/>
        <dbReference type="ChEBI" id="CHEBI:15378"/>
        <dbReference type="ChEBI" id="CHEBI:30245"/>
        <dbReference type="ChEBI" id="CHEBI:72998"/>
        <dbReference type="ChEBI" id="CHEBI:73002"/>
    </reaction>
    <physiologicalReaction direction="left-to-right" evidence="22">
        <dbReference type="Rhea" id="RHEA:40812"/>
    </physiologicalReaction>
</comment>
<dbReference type="InterPro" id="IPR000008">
    <property type="entry name" value="C2_dom"/>
</dbReference>
<evidence type="ECO:0000256" key="19">
    <source>
        <dbReference type="ARBA" id="ARBA00023136"/>
    </source>
</evidence>
<dbReference type="Gene3D" id="3.40.1090.10">
    <property type="entry name" value="Cytosolic phospholipase A2 catalytic domain"/>
    <property type="match status" value="2"/>
</dbReference>
<dbReference type="GO" id="GO:0005544">
    <property type="term" value="F:calcium-dependent phospholipid binding"/>
    <property type="evidence" value="ECO:0007669"/>
    <property type="project" value="TreeGrafter"/>
</dbReference>
<evidence type="ECO:0000256" key="7">
    <source>
        <dbReference type="ARBA" id="ARBA00022490"/>
    </source>
</evidence>
<dbReference type="InterPro" id="IPR035892">
    <property type="entry name" value="C2_domain_sf"/>
</dbReference>
<reference evidence="51" key="1">
    <citation type="journal article" date="2013" name="Science">
        <title>Comparative analysis of bat genomes provides insight into the evolution of flight and immunity.</title>
        <authorList>
            <person name="Zhang G."/>
            <person name="Cowled C."/>
            <person name="Shi Z."/>
            <person name="Huang Z."/>
            <person name="Bishop-Lilly K.A."/>
            <person name="Fang X."/>
            <person name="Wynne J.W."/>
            <person name="Xiong Z."/>
            <person name="Baker M.L."/>
            <person name="Zhao W."/>
            <person name="Tachedjian M."/>
            <person name="Zhu Y."/>
            <person name="Zhou P."/>
            <person name="Jiang X."/>
            <person name="Ng J."/>
            <person name="Yang L."/>
            <person name="Wu L."/>
            <person name="Xiao J."/>
            <person name="Feng Y."/>
            <person name="Chen Y."/>
            <person name="Sun X."/>
            <person name="Zhang Y."/>
            <person name="Marsh G.A."/>
            <person name="Crameri G."/>
            <person name="Broder C.C."/>
            <person name="Frey K.G."/>
            <person name="Wang L.F."/>
            <person name="Wang J."/>
        </authorList>
    </citation>
    <scope>NUCLEOTIDE SEQUENCE [LARGE SCALE GENOMIC DNA]</scope>
</reference>
<feature type="domain" description="C2" evidence="48">
    <location>
        <begin position="948"/>
        <end position="1067"/>
    </location>
</feature>
<dbReference type="GO" id="GO:0005509">
    <property type="term" value="F:calcium ion binding"/>
    <property type="evidence" value="ECO:0007669"/>
    <property type="project" value="InterPro"/>
</dbReference>
<evidence type="ECO:0000256" key="5">
    <source>
        <dbReference type="ARBA" id="ARBA00004716"/>
    </source>
</evidence>
<feature type="domain" description="PLA2c" evidence="49">
    <location>
        <begin position="1212"/>
        <end position="1686"/>
    </location>
</feature>
<keyword evidence="14" id="KW-0319">Glycerol metabolism</keyword>
<dbReference type="InterPro" id="IPR041847">
    <property type="entry name" value="C2_cPLA2"/>
</dbReference>
<evidence type="ECO:0000256" key="9">
    <source>
        <dbReference type="ARBA" id="ARBA00022516"/>
    </source>
</evidence>
<dbReference type="InterPro" id="IPR002642">
    <property type="entry name" value="LysoPLipase_cat_dom"/>
</dbReference>
<evidence type="ECO:0000256" key="15">
    <source>
        <dbReference type="ARBA" id="ARBA00022801"/>
    </source>
</evidence>
<evidence type="ECO:0000259" key="48">
    <source>
        <dbReference type="PROSITE" id="PS50004"/>
    </source>
</evidence>
<dbReference type="SUPFAM" id="SSF49562">
    <property type="entry name" value="C2 domain (Calcium/lipid-binding domain, CaLB)"/>
    <property type="match status" value="2"/>
</dbReference>
<dbReference type="Gene3D" id="2.60.40.150">
    <property type="entry name" value="C2 domain"/>
    <property type="match status" value="2"/>
</dbReference>
<feature type="domain" description="C2" evidence="48">
    <location>
        <begin position="1"/>
        <end position="92"/>
    </location>
</feature>
<evidence type="ECO:0000256" key="40">
    <source>
        <dbReference type="ARBA" id="ARBA00048849"/>
    </source>
</evidence>
<evidence type="ECO:0000256" key="37">
    <source>
        <dbReference type="ARBA" id="ARBA00048446"/>
    </source>
</evidence>
<evidence type="ECO:0000256" key="13">
    <source>
        <dbReference type="ARBA" id="ARBA00022751"/>
    </source>
</evidence>
<evidence type="ECO:0000256" key="31">
    <source>
        <dbReference type="ARBA" id="ARBA00047381"/>
    </source>
</evidence>
<dbReference type="EMBL" id="KB031042">
    <property type="protein sequence ID" value="ELK05510.1"/>
    <property type="molecule type" value="Genomic_DNA"/>
</dbReference>
<organism evidence="50 51">
    <name type="scientific">Pteropus alecto</name>
    <name type="common">Black flying fox</name>
    <dbReference type="NCBI Taxonomy" id="9402"/>
    <lineage>
        <taxon>Eukaryota</taxon>
        <taxon>Metazoa</taxon>
        <taxon>Chordata</taxon>
        <taxon>Craniata</taxon>
        <taxon>Vertebrata</taxon>
        <taxon>Euteleostomi</taxon>
        <taxon>Mammalia</taxon>
        <taxon>Eutheria</taxon>
        <taxon>Laurasiatheria</taxon>
        <taxon>Chiroptera</taxon>
        <taxon>Yinpterochiroptera</taxon>
        <taxon>Pteropodoidea</taxon>
        <taxon>Pteropodidae</taxon>
        <taxon>Pteropodinae</taxon>
        <taxon>Pteropus</taxon>
    </lineage>
</organism>
<evidence type="ECO:0000256" key="10">
    <source>
        <dbReference type="ARBA" id="ARBA00022585"/>
    </source>
</evidence>
<dbReference type="FunFam" id="2.60.40.150:FF:000030">
    <property type="entry name" value="Phospholipase A2"/>
    <property type="match status" value="2"/>
</dbReference>
<comment type="catalytic activity">
    <reaction evidence="37">
        <text>1-octadecanoyl-2-(5Z,8Z,11Z,14Z-eicosatetraenoyl)-sn-glycero-3-phosphate + H2O = 1-octadecanoyl-sn-glycero-3-phosphate + (5Z,8Z,11Z,14Z)-eicosatetraenoate + H(+)</text>
        <dbReference type="Rhea" id="RHEA:40451"/>
        <dbReference type="ChEBI" id="CHEBI:15377"/>
        <dbReference type="ChEBI" id="CHEBI:15378"/>
        <dbReference type="ChEBI" id="CHEBI:32395"/>
        <dbReference type="ChEBI" id="CHEBI:74565"/>
        <dbReference type="ChEBI" id="CHEBI:77091"/>
    </reaction>
    <physiologicalReaction direction="left-to-right" evidence="37">
        <dbReference type="Rhea" id="RHEA:40452"/>
    </physiologicalReaction>
</comment>
<dbReference type="Pfam" id="PF18695">
    <property type="entry name" value="cPLA2_C2"/>
    <property type="match status" value="2"/>
</dbReference>
<comment type="cofactor">
    <cofactor evidence="1">
        <name>Ca(2+)</name>
        <dbReference type="ChEBI" id="CHEBI:29108"/>
    </cofactor>
</comment>
<keyword evidence="8" id="KW-0644">Prostaglandin metabolism</keyword>
<evidence type="ECO:0000256" key="6">
    <source>
        <dbReference type="ARBA" id="ARBA00013278"/>
    </source>
</evidence>
<evidence type="ECO:0000256" key="43">
    <source>
        <dbReference type="ARBA" id="ARBA00049468"/>
    </source>
</evidence>
<keyword evidence="7 47" id="KW-0963">Cytoplasm</keyword>
<evidence type="ECO:0000256" key="18">
    <source>
        <dbReference type="ARBA" id="ARBA00023098"/>
    </source>
</evidence>
<evidence type="ECO:0000256" key="38">
    <source>
        <dbReference type="ARBA" id="ARBA00048454"/>
    </source>
</evidence>
<proteinExistence type="predicted"/>
<keyword evidence="13" id="KW-0434">Leukotriene biosynthesis</keyword>
<dbReference type="SMART" id="SM00239">
    <property type="entry name" value="C2"/>
    <property type="match status" value="2"/>
</dbReference>
<comment type="pathway">
    <text evidence="29">Membrane lipid metabolism; glycerophospholipid metabolism.</text>
</comment>
<protein>
    <recommendedName>
        <fullName evidence="6 47">Phospholipase A2</fullName>
        <ecNumber evidence="6 47">3.1.1.4</ecNumber>
    </recommendedName>
</protein>
<evidence type="ECO:0000256" key="2">
    <source>
        <dbReference type="ARBA" id="ARBA00004170"/>
    </source>
</evidence>
<evidence type="ECO:0000256" key="39">
    <source>
        <dbReference type="ARBA" id="ARBA00048533"/>
    </source>
</evidence>
<evidence type="ECO:0000256" key="46">
    <source>
        <dbReference type="PROSITE-ProRule" id="PRU00555"/>
    </source>
</evidence>
<evidence type="ECO:0000256" key="21">
    <source>
        <dbReference type="ARBA" id="ARBA00023264"/>
    </source>
</evidence>